<dbReference type="EMBL" id="CP093343">
    <property type="protein sequence ID" value="WOG81937.1"/>
    <property type="molecule type" value="Genomic_DNA"/>
</dbReference>
<dbReference type="GO" id="GO:0003676">
    <property type="term" value="F:nucleic acid binding"/>
    <property type="evidence" value="ECO:0007669"/>
    <property type="project" value="InterPro"/>
</dbReference>
<dbReference type="Gene3D" id="3.30.420.10">
    <property type="entry name" value="Ribonuclease H-like superfamily/Ribonuclease H"/>
    <property type="match status" value="2"/>
</dbReference>
<dbReference type="GO" id="GO:0004535">
    <property type="term" value="F:poly(A)-specific ribonuclease activity"/>
    <property type="evidence" value="ECO:0007669"/>
    <property type="project" value="InterPro"/>
</dbReference>
<dbReference type="EMBL" id="LNRQ01000001">
    <property type="protein sequence ID" value="KZN08539.1"/>
    <property type="molecule type" value="Genomic_DNA"/>
</dbReference>
<dbReference type="Gramene" id="KZN08539">
    <property type="protein sequence ID" value="KZN08539"/>
    <property type="gene ID" value="DCAR_001069"/>
</dbReference>
<dbReference type="AlphaFoldDB" id="A0A166G4Z3"/>
<dbReference type="STRING" id="79200.A0A166G4Z3"/>
<dbReference type="InterPro" id="IPR012337">
    <property type="entry name" value="RNaseH-like_sf"/>
</dbReference>
<dbReference type="GO" id="GO:0030014">
    <property type="term" value="C:CCR4-NOT complex"/>
    <property type="evidence" value="ECO:0007669"/>
    <property type="project" value="InterPro"/>
</dbReference>
<evidence type="ECO:0000313" key="2">
    <source>
        <dbReference type="EMBL" id="WOG81937.1"/>
    </source>
</evidence>
<dbReference type="Proteomes" id="UP000077755">
    <property type="component" value="Chromosome 1"/>
</dbReference>
<sequence>MASSSSSSSMNLKTVNVWDDSFEIHFDNFISTTRNYNVIAADTKFAGILEKIRYKKKDDVYAQMKRNIKETKCIQFDMKTDTYCPDAMESEADPDRSKREKHARDGIPTHKFCEAMLNSDLLLTGALSVYQKTWVTYGENYDLGHCVKLFQPTNVLPDSQLVFGDMVRSHFGERLFDVKLMLAYTDLAYGKMKLANVAARFNVDNGGVSYEAAADALVTLKLYHILKIKDGNVNCVNMVTDLFYGATYS</sequence>
<dbReference type="InterPro" id="IPR039637">
    <property type="entry name" value="CNOT7/CNOT8/Pop2"/>
</dbReference>
<protein>
    <submittedName>
        <fullName evidence="1">Uncharacterized protein</fullName>
    </submittedName>
</protein>
<evidence type="ECO:0000313" key="3">
    <source>
        <dbReference type="Proteomes" id="UP000077755"/>
    </source>
</evidence>
<dbReference type="InterPro" id="IPR036397">
    <property type="entry name" value="RNaseH_sf"/>
</dbReference>
<evidence type="ECO:0000313" key="1">
    <source>
        <dbReference type="EMBL" id="KZN08539.1"/>
    </source>
</evidence>
<keyword evidence="3" id="KW-1185">Reference proteome</keyword>
<name>A0A166G4Z3_DAUCS</name>
<organism evidence="1">
    <name type="scientific">Daucus carota subsp. sativus</name>
    <name type="common">Carrot</name>
    <dbReference type="NCBI Taxonomy" id="79200"/>
    <lineage>
        <taxon>Eukaryota</taxon>
        <taxon>Viridiplantae</taxon>
        <taxon>Streptophyta</taxon>
        <taxon>Embryophyta</taxon>
        <taxon>Tracheophyta</taxon>
        <taxon>Spermatophyta</taxon>
        <taxon>Magnoliopsida</taxon>
        <taxon>eudicotyledons</taxon>
        <taxon>Gunneridae</taxon>
        <taxon>Pentapetalae</taxon>
        <taxon>asterids</taxon>
        <taxon>campanulids</taxon>
        <taxon>Apiales</taxon>
        <taxon>Apiaceae</taxon>
        <taxon>Apioideae</taxon>
        <taxon>Scandiceae</taxon>
        <taxon>Daucinae</taxon>
        <taxon>Daucus</taxon>
        <taxon>Daucus sect. Daucus</taxon>
    </lineage>
</organism>
<dbReference type="PANTHER" id="PTHR10797">
    <property type="entry name" value="CCR4-NOT TRANSCRIPTION COMPLEX SUBUNIT"/>
    <property type="match status" value="1"/>
</dbReference>
<reference evidence="2" key="2">
    <citation type="submission" date="2022-03" db="EMBL/GenBank/DDBJ databases">
        <title>Draft title - Genomic analysis of global carrot germplasm unveils the trajectory of domestication and the origin of high carotenoid orange carrot.</title>
        <authorList>
            <person name="Iorizzo M."/>
            <person name="Ellison S."/>
            <person name="Senalik D."/>
            <person name="Macko-Podgorni A."/>
            <person name="Grzebelus D."/>
            <person name="Bostan H."/>
            <person name="Rolling W."/>
            <person name="Curaba J."/>
            <person name="Simon P."/>
        </authorList>
    </citation>
    <scope>NUCLEOTIDE SEQUENCE</scope>
    <source>
        <tissue evidence="2">Leaf</tissue>
    </source>
</reference>
<dbReference type="SUPFAM" id="SSF53098">
    <property type="entry name" value="Ribonuclease H-like"/>
    <property type="match status" value="1"/>
</dbReference>
<proteinExistence type="predicted"/>
<gene>
    <name evidence="1" type="ORF">DCAR_001069</name>
    <name evidence="2" type="ORF">DCAR_0101095</name>
</gene>
<reference evidence="1" key="1">
    <citation type="journal article" date="2016" name="Nat. Genet.">
        <title>A high-quality carrot genome assembly provides new insights into carotenoid accumulation and asterid genome evolution.</title>
        <authorList>
            <person name="Iorizzo M."/>
            <person name="Ellison S."/>
            <person name="Senalik D."/>
            <person name="Zeng P."/>
            <person name="Satapoomin P."/>
            <person name="Huang J."/>
            <person name="Bowman M."/>
            <person name="Iovene M."/>
            <person name="Sanseverino W."/>
            <person name="Cavagnaro P."/>
            <person name="Yildiz M."/>
            <person name="Macko-Podgorni A."/>
            <person name="Moranska E."/>
            <person name="Grzebelus E."/>
            <person name="Grzebelus D."/>
            <person name="Ashrafi H."/>
            <person name="Zheng Z."/>
            <person name="Cheng S."/>
            <person name="Spooner D."/>
            <person name="Van Deynze A."/>
            <person name="Simon P."/>
        </authorList>
    </citation>
    <scope>NUCLEOTIDE SEQUENCE [LARGE SCALE GENOMIC DNA]</scope>
    <source>
        <tissue evidence="1">Leaf</tissue>
    </source>
</reference>
<accession>A0A166G4Z3</accession>